<protein>
    <recommendedName>
        <fullName evidence="1">DUF4253 domain-containing protein</fullName>
    </recommendedName>
</protein>
<feature type="domain" description="DUF4253" evidence="1">
    <location>
        <begin position="143"/>
        <end position="250"/>
    </location>
</feature>
<comment type="caution">
    <text evidence="2">The sequence shown here is derived from an EMBL/GenBank/DDBJ whole genome shotgun (WGS) entry which is preliminary data.</text>
</comment>
<proteinExistence type="predicted"/>
<dbReference type="AlphaFoldDB" id="A0A401ZQL1"/>
<dbReference type="InterPro" id="IPR025349">
    <property type="entry name" value="DUF4253"/>
</dbReference>
<sequence>MLVWQVIMNLEETLQYHHIDVSSLSLPEYQRGGKEHPICLLRVPVTQILAQWEVLRGLVSETGYWPVIGWDRFKQPLWEEEMVQTILEAGLYIDIQQWLKQEGIHTRIDEEGVRKRADVPPAPFDFRLPYGRFPYTLPSLVPIALVPTTHFWEVPAYLPVQGNEWDPSNAVQVAMMKYWNERWGAELVAMAPSTVEMRVLQPPTTWEDAFLLAKEQYIYAPDVVDQWLRGNFATLVKTLLNGHVWLFWWD</sequence>
<reference evidence="3" key="1">
    <citation type="submission" date="2018-12" db="EMBL/GenBank/DDBJ databases">
        <title>Tengunoibacter tsumagoiensis gen. nov., sp. nov., Dictyobacter kobayashii sp. nov., D. alpinus sp. nov., and D. joshuensis sp. nov. and description of Dictyobacteraceae fam. nov. within the order Ktedonobacterales isolated from Tengu-no-mugimeshi.</title>
        <authorList>
            <person name="Wang C.M."/>
            <person name="Zheng Y."/>
            <person name="Sakai Y."/>
            <person name="Toyoda A."/>
            <person name="Minakuchi Y."/>
            <person name="Abe K."/>
            <person name="Yokota A."/>
            <person name="Yabe S."/>
        </authorList>
    </citation>
    <scope>NUCLEOTIDE SEQUENCE [LARGE SCALE GENOMIC DNA]</scope>
    <source>
        <strain evidence="3">S-27</strain>
    </source>
</reference>
<organism evidence="2 3">
    <name type="scientific">Dictyobacter aurantiacus</name>
    <dbReference type="NCBI Taxonomy" id="1936993"/>
    <lineage>
        <taxon>Bacteria</taxon>
        <taxon>Bacillati</taxon>
        <taxon>Chloroflexota</taxon>
        <taxon>Ktedonobacteria</taxon>
        <taxon>Ktedonobacterales</taxon>
        <taxon>Dictyobacteraceae</taxon>
        <taxon>Dictyobacter</taxon>
    </lineage>
</organism>
<dbReference type="EMBL" id="BIFQ01000002">
    <property type="protein sequence ID" value="GCE09151.1"/>
    <property type="molecule type" value="Genomic_DNA"/>
</dbReference>
<keyword evidence="3" id="KW-1185">Reference proteome</keyword>
<evidence type="ECO:0000313" key="3">
    <source>
        <dbReference type="Proteomes" id="UP000287224"/>
    </source>
</evidence>
<dbReference type="Proteomes" id="UP000287224">
    <property type="component" value="Unassembled WGS sequence"/>
</dbReference>
<evidence type="ECO:0000259" key="1">
    <source>
        <dbReference type="Pfam" id="PF14062"/>
    </source>
</evidence>
<evidence type="ECO:0000313" key="2">
    <source>
        <dbReference type="EMBL" id="GCE09151.1"/>
    </source>
</evidence>
<name>A0A401ZQL1_9CHLR</name>
<dbReference type="Pfam" id="PF14062">
    <property type="entry name" value="DUF4253"/>
    <property type="match status" value="1"/>
</dbReference>
<gene>
    <name evidence="2" type="ORF">KDAU_64800</name>
</gene>
<accession>A0A401ZQL1</accession>